<feature type="transmembrane region" description="Helical" evidence="1">
    <location>
        <begin position="12"/>
        <end position="33"/>
    </location>
</feature>
<keyword evidence="1" id="KW-1133">Transmembrane helix</keyword>
<accession>A0A146LWH5</accession>
<proteinExistence type="predicted"/>
<reference evidence="2" key="1">
    <citation type="journal article" date="2016" name="Gigascience">
        <title>De novo construction of an expanded transcriptome assembly for the western tarnished plant bug, Lygus hesperus.</title>
        <authorList>
            <person name="Tassone E.E."/>
            <person name="Geib S.M."/>
            <person name="Hall B."/>
            <person name="Fabrick J.A."/>
            <person name="Brent C.S."/>
            <person name="Hull J.J."/>
        </authorList>
    </citation>
    <scope>NUCLEOTIDE SEQUENCE</scope>
</reference>
<keyword evidence="1" id="KW-0472">Membrane</keyword>
<dbReference type="EMBL" id="GDHC01006588">
    <property type="protein sequence ID" value="JAQ12041.1"/>
    <property type="molecule type" value="Transcribed_RNA"/>
</dbReference>
<feature type="transmembrane region" description="Helical" evidence="1">
    <location>
        <begin position="40"/>
        <end position="58"/>
    </location>
</feature>
<dbReference type="AlphaFoldDB" id="A0A146LWH5"/>
<feature type="transmembrane region" description="Helical" evidence="1">
    <location>
        <begin position="64"/>
        <end position="86"/>
    </location>
</feature>
<gene>
    <name evidence="2" type="ORF">g.1167</name>
</gene>
<evidence type="ECO:0000313" key="2">
    <source>
        <dbReference type="EMBL" id="JAQ12041.1"/>
    </source>
</evidence>
<evidence type="ECO:0000256" key="1">
    <source>
        <dbReference type="SAM" id="Phobius"/>
    </source>
</evidence>
<keyword evidence="1" id="KW-0812">Transmembrane</keyword>
<sequence>MFVIDFCIVVKALVIAYIKSVVFVVIVVIVIFFKICVRSSLSPVFFIIAFLLVLGFELTQHTTVVTIVPIYAIAANVADAIFTCSVSRRSGRRSSSIQNIVGRCFINAVRQFMHISNSRKCSSLMY</sequence>
<organism evidence="2">
    <name type="scientific">Lygus hesperus</name>
    <name type="common">Western plant bug</name>
    <dbReference type="NCBI Taxonomy" id="30085"/>
    <lineage>
        <taxon>Eukaryota</taxon>
        <taxon>Metazoa</taxon>
        <taxon>Ecdysozoa</taxon>
        <taxon>Arthropoda</taxon>
        <taxon>Hexapoda</taxon>
        <taxon>Insecta</taxon>
        <taxon>Pterygota</taxon>
        <taxon>Neoptera</taxon>
        <taxon>Paraneoptera</taxon>
        <taxon>Hemiptera</taxon>
        <taxon>Heteroptera</taxon>
        <taxon>Panheteroptera</taxon>
        <taxon>Cimicomorpha</taxon>
        <taxon>Miridae</taxon>
        <taxon>Mirini</taxon>
        <taxon>Lygus</taxon>
    </lineage>
</organism>
<protein>
    <submittedName>
        <fullName evidence="2">Uncharacterized protein</fullName>
    </submittedName>
</protein>
<name>A0A146LWH5_LYGHE</name>